<dbReference type="AlphaFoldDB" id="A0A8J5MCV4"/>
<reference evidence="1" key="1">
    <citation type="submission" date="2021-01" db="EMBL/GenBank/DDBJ databases">
        <title>Phytophthora aleatoria, a newly-described species from Pinus radiata is distinct from Phytophthora cactorum isolates based on comparative genomics.</title>
        <authorList>
            <person name="Mcdougal R."/>
            <person name="Panda P."/>
            <person name="Williams N."/>
            <person name="Studholme D.J."/>
        </authorList>
    </citation>
    <scope>NUCLEOTIDE SEQUENCE</scope>
    <source>
        <strain evidence="1">NZFS 4037</strain>
    </source>
</reference>
<accession>A0A8J5MCV4</accession>
<proteinExistence type="predicted"/>
<comment type="caution">
    <text evidence="1">The sequence shown here is derived from an EMBL/GenBank/DDBJ whole genome shotgun (WGS) entry which is preliminary data.</text>
</comment>
<sequence>MMKGRIGNKLAITTDTQPHLAIIIGQVASPTARLEITERQKRVLCKRDLNLDALNVVNLLSASVAAPIPQKRAQGEWVDENYSGGALLSYDMIRVAVKTKSNAKAAIEADRKVCSVRET</sequence>
<dbReference type="EMBL" id="JAENGY010002039">
    <property type="protein sequence ID" value="KAG6945713.1"/>
    <property type="molecule type" value="Genomic_DNA"/>
</dbReference>
<evidence type="ECO:0000313" key="1">
    <source>
        <dbReference type="EMBL" id="KAG6945713.1"/>
    </source>
</evidence>
<organism evidence="1 2">
    <name type="scientific">Phytophthora aleatoria</name>
    <dbReference type="NCBI Taxonomy" id="2496075"/>
    <lineage>
        <taxon>Eukaryota</taxon>
        <taxon>Sar</taxon>
        <taxon>Stramenopiles</taxon>
        <taxon>Oomycota</taxon>
        <taxon>Peronosporomycetes</taxon>
        <taxon>Peronosporales</taxon>
        <taxon>Peronosporaceae</taxon>
        <taxon>Phytophthora</taxon>
    </lineage>
</organism>
<evidence type="ECO:0000313" key="2">
    <source>
        <dbReference type="Proteomes" id="UP000709295"/>
    </source>
</evidence>
<dbReference type="Proteomes" id="UP000709295">
    <property type="component" value="Unassembled WGS sequence"/>
</dbReference>
<protein>
    <submittedName>
        <fullName evidence="1">Uncharacterized protein</fullName>
    </submittedName>
</protein>
<keyword evidence="2" id="KW-1185">Reference proteome</keyword>
<gene>
    <name evidence="1" type="ORF">JG688_00016423</name>
</gene>
<name>A0A8J5MCV4_9STRA</name>